<comment type="function">
    <text evidence="1">Essential component of the TIM23 complex, a complex that mediates the translocation of transit peptide-containing proteins across the mitochondrial inner membrane.</text>
</comment>
<keyword evidence="1" id="KW-0653">Protein transport</keyword>
<dbReference type="InterPro" id="IPR036412">
    <property type="entry name" value="HAD-like_sf"/>
</dbReference>
<protein>
    <recommendedName>
        <fullName evidence="1">Mitochondrial import inner membrane translocase subunit TIM50</fullName>
    </recommendedName>
</protein>
<comment type="similarity">
    <text evidence="1">Belongs to the TIM50 family.</text>
</comment>
<evidence type="ECO:0000259" key="2">
    <source>
        <dbReference type="PROSITE" id="PS50969"/>
    </source>
</evidence>
<dbReference type="SMART" id="SM00577">
    <property type="entry name" value="CPDc"/>
    <property type="match status" value="1"/>
</dbReference>
<reference evidence="3" key="2">
    <citation type="journal article" date="2005" name="Nature">
        <title>An anaerobic mitochondrion that produces hydrogen.</title>
        <authorList>
            <person name="Boxma B."/>
            <person name="de Graaf R.M."/>
            <person name="van der Staay G.W.M."/>
            <person name="van Alen T.A."/>
            <person name="Ricard G."/>
            <person name="Gabaldon T."/>
            <person name="van Hoek A.H.A.M."/>
            <person name="Moon-van der Staay S.Y."/>
            <person name="Koopman W.J.H."/>
            <person name="van Hellemond J.J."/>
            <person name="Tielens A.G.M."/>
            <person name="Friedrich T."/>
            <person name="Veenhuis M."/>
            <person name="Huynen M.A."/>
            <person name="Hackstein J.H.P."/>
        </authorList>
    </citation>
    <scope>NUCLEOTIDE SEQUENCE</scope>
</reference>
<organism evidence="3">
    <name type="scientific">Nyctotherus ovalis</name>
    <name type="common">Ciliate protozoan</name>
    <dbReference type="NCBI Taxonomy" id="70075"/>
    <lineage>
        <taxon>Eukaryota</taxon>
        <taxon>Sar</taxon>
        <taxon>Alveolata</taxon>
        <taxon>Ciliophora</taxon>
        <taxon>Intramacronucleata</taxon>
        <taxon>Armophorea</taxon>
        <taxon>Clevelandellida</taxon>
        <taxon>Nyctotheridae</taxon>
        <taxon>Nyctotherus</taxon>
    </lineage>
</organism>
<dbReference type="InterPro" id="IPR023214">
    <property type="entry name" value="HAD_sf"/>
</dbReference>
<name>Q3LDS8_NYCOV</name>
<comment type="subcellular location">
    <subcellularLocation>
        <location evidence="1">Mitochondrion inner membrane</location>
        <topology evidence="1">Single-pass membrane protein</topology>
    </subcellularLocation>
</comment>
<keyword evidence="1" id="KW-0809">Transit peptide</keyword>
<dbReference type="Pfam" id="PF03031">
    <property type="entry name" value="NIF"/>
    <property type="match status" value="1"/>
</dbReference>
<feature type="domain" description="FCP1 homology" evidence="2">
    <location>
        <begin position="37"/>
        <end position="206"/>
    </location>
</feature>
<dbReference type="Gene3D" id="3.40.50.1000">
    <property type="entry name" value="HAD superfamily/HAD-like"/>
    <property type="match status" value="1"/>
</dbReference>
<sequence length="220" mass="25797">MFRCLSWTLIFLNTEEFAQERGLNLQQKEKFTKNVFKYHGKKTLVLDLDETLIFATSKKPLVYSTIITYHSRGVPIKVRFGYRQLYVQFRPYLKEFLEDMRERYELVVYTSADQGYADVVIDCIESEQQFFAHRLYQAQCLRKEGLYLFKDLEILCSNRVLSDIVLVDNLVRNYSLAVRNGVPIVDYKGAFDDCQLVHLAGYLRKLASEPSLPEAINKDF</sequence>
<evidence type="ECO:0000256" key="1">
    <source>
        <dbReference type="RuleBase" id="RU365079"/>
    </source>
</evidence>
<evidence type="ECO:0000313" key="3">
    <source>
        <dbReference type="EMBL" id="CAI62556.1"/>
    </source>
</evidence>
<dbReference type="PROSITE" id="PS50969">
    <property type="entry name" value="FCP1"/>
    <property type="match status" value="1"/>
</dbReference>
<feature type="non-terminal residue" evidence="3">
    <location>
        <position position="220"/>
    </location>
</feature>
<dbReference type="SUPFAM" id="SSF56784">
    <property type="entry name" value="HAD-like"/>
    <property type="match status" value="1"/>
</dbReference>
<keyword evidence="1" id="KW-0811">Translocation</keyword>
<dbReference type="PANTHER" id="PTHR12210">
    <property type="entry name" value="DULLARD PROTEIN PHOSPHATASE"/>
    <property type="match status" value="1"/>
</dbReference>
<dbReference type="GO" id="GO:0015031">
    <property type="term" value="P:protein transport"/>
    <property type="evidence" value="ECO:0007669"/>
    <property type="project" value="UniProtKB-KW"/>
</dbReference>
<feature type="non-terminal residue" evidence="3">
    <location>
        <position position="1"/>
    </location>
</feature>
<dbReference type="InterPro" id="IPR004274">
    <property type="entry name" value="FCP1_dom"/>
</dbReference>
<reference evidence="3" key="1">
    <citation type="submission" date="2004-12" db="EMBL/GenBank/DDBJ databases">
        <authorList>
            <person name="van Hoek A.H."/>
        </authorList>
    </citation>
    <scope>NUCLEOTIDE SEQUENCE</scope>
</reference>
<accession>Q3LDS8</accession>
<dbReference type="CDD" id="cd07521">
    <property type="entry name" value="HAD_FCP1-like"/>
    <property type="match status" value="1"/>
</dbReference>
<dbReference type="EMBL" id="AJ871339">
    <property type="protein sequence ID" value="CAI62556.1"/>
    <property type="molecule type" value="Genomic_DNA"/>
</dbReference>
<dbReference type="AlphaFoldDB" id="Q3LDS8"/>
<keyword evidence="1" id="KW-0813">Transport</keyword>
<dbReference type="InterPro" id="IPR050365">
    <property type="entry name" value="TIM50"/>
</dbReference>
<keyword evidence="1" id="KW-0496">Mitochondrion</keyword>
<proteinExistence type="inferred from homology"/>
<dbReference type="GO" id="GO:0005744">
    <property type="term" value="C:TIM23 mitochondrial import inner membrane translocase complex"/>
    <property type="evidence" value="ECO:0007669"/>
    <property type="project" value="UniProtKB-UniRule"/>
</dbReference>
<comment type="subunit">
    <text evidence="1">Component of the TIM23 complex.</text>
</comment>